<comment type="caution">
    <text evidence="3">The sequence shown here is derived from an EMBL/GenBank/DDBJ whole genome shotgun (WGS) entry which is preliminary data.</text>
</comment>
<feature type="region of interest" description="Disordered" evidence="1">
    <location>
        <begin position="69"/>
        <end position="95"/>
    </location>
</feature>
<accession>A0AAD5VAN1</accession>
<dbReference type="AlphaFoldDB" id="A0AAD5VAN1"/>
<dbReference type="PANTHER" id="PTHR47052">
    <property type="entry name" value="CONSERVED SERINE PROLINE-RICH PROTEIN (AFU_ORTHOLOGUE AFUA_2G01790)"/>
    <property type="match status" value="1"/>
</dbReference>
<dbReference type="Gene3D" id="2.60.40.150">
    <property type="entry name" value="C2 domain"/>
    <property type="match status" value="1"/>
</dbReference>
<feature type="region of interest" description="Disordered" evidence="1">
    <location>
        <begin position="278"/>
        <end position="302"/>
    </location>
</feature>
<dbReference type="Proteomes" id="UP001212997">
    <property type="component" value="Unassembled WGS sequence"/>
</dbReference>
<evidence type="ECO:0000256" key="1">
    <source>
        <dbReference type="SAM" id="MobiDB-lite"/>
    </source>
</evidence>
<name>A0AAD5VAN1_9APHY</name>
<evidence type="ECO:0000313" key="4">
    <source>
        <dbReference type="Proteomes" id="UP001212997"/>
    </source>
</evidence>
<dbReference type="InterPro" id="IPR035892">
    <property type="entry name" value="C2_domain_sf"/>
</dbReference>
<dbReference type="PANTHER" id="PTHR47052:SF3">
    <property type="entry name" value="INGRESSION PROTEIN 1"/>
    <property type="match status" value="1"/>
</dbReference>
<gene>
    <name evidence="3" type="ORF">NLI96_g1559</name>
</gene>
<feature type="compositionally biased region" description="Low complexity" evidence="1">
    <location>
        <begin position="187"/>
        <end position="200"/>
    </location>
</feature>
<dbReference type="Pfam" id="PF00168">
    <property type="entry name" value="C2"/>
    <property type="match status" value="2"/>
</dbReference>
<organism evidence="3 4">
    <name type="scientific">Meripilus lineatus</name>
    <dbReference type="NCBI Taxonomy" id="2056292"/>
    <lineage>
        <taxon>Eukaryota</taxon>
        <taxon>Fungi</taxon>
        <taxon>Dikarya</taxon>
        <taxon>Basidiomycota</taxon>
        <taxon>Agaricomycotina</taxon>
        <taxon>Agaricomycetes</taxon>
        <taxon>Polyporales</taxon>
        <taxon>Meripilaceae</taxon>
        <taxon>Meripilus</taxon>
    </lineage>
</organism>
<reference evidence="3" key="1">
    <citation type="submission" date="2022-07" db="EMBL/GenBank/DDBJ databases">
        <title>Genome Sequence of Physisporinus lineatus.</title>
        <authorList>
            <person name="Buettner E."/>
        </authorList>
    </citation>
    <scope>NUCLEOTIDE SEQUENCE</scope>
    <source>
        <strain evidence="3">VT162</strain>
    </source>
</reference>
<feature type="domain" description="C2" evidence="2">
    <location>
        <begin position="1"/>
        <end position="136"/>
    </location>
</feature>
<dbReference type="InterPro" id="IPR052981">
    <property type="entry name" value="Ingression_C2_domain"/>
</dbReference>
<evidence type="ECO:0000313" key="3">
    <source>
        <dbReference type="EMBL" id="KAJ3490305.1"/>
    </source>
</evidence>
<evidence type="ECO:0000259" key="2">
    <source>
        <dbReference type="PROSITE" id="PS50004"/>
    </source>
</evidence>
<dbReference type="PROSITE" id="PS50004">
    <property type="entry name" value="C2"/>
    <property type="match status" value="1"/>
</dbReference>
<dbReference type="EMBL" id="JANAWD010000030">
    <property type="protein sequence ID" value="KAJ3490305.1"/>
    <property type="molecule type" value="Genomic_DNA"/>
</dbReference>
<feature type="compositionally biased region" description="Polar residues" evidence="1">
    <location>
        <begin position="278"/>
        <end position="288"/>
    </location>
</feature>
<dbReference type="InterPro" id="IPR037791">
    <property type="entry name" value="C2_fungal_Inn1"/>
</dbReference>
<sequence length="302" mass="33705">MSSTPREIGTLIVVVFKARNLPNKRHIGKQDPYCTVILDGQKRRTKAIKRGGQHPEWDEEIRFTIYEDDTPERLPPGNGTPPPPPPKKSKGPPKIKGGNFMTIACWAEDIREPDFIGDTRVDLNEVLTKGETDEWFTLMSKDKYSGEVYLELTFWSNFVLKEPAPVKKPSPRPEGRHNYGGPGTFTPSGRGHSPSPSPNGFDRSGHRSRAPSMSRASEDSIPSALRASNPSAKKFDLYTAPYETARSHQQLTSVDSLTNDFAEFGVQDHLRRRRLSYTPTTSGFSQPASHFADQPPFPSQPS</sequence>
<dbReference type="SUPFAM" id="SSF49562">
    <property type="entry name" value="C2 domain (Calcium/lipid-binding domain, CaLB)"/>
    <property type="match status" value="1"/>
</dbReference>
<feature type="region of interest" description="Disordered" evidence="1">
    <location>
        <begin position="163"/>
        <end position="232"/>
    </location>
</feature>
<dbReference type="InterPro" id="IPR000008">
    <property type="entry name" value="C2_dom"/>
</dbReference>
<protein>
    <recommendedName>
        <fullName evidence="2">C2 domain-containing protein</fullName>
    </recommendedName>
</protein>
<proteinExistence type="predicted"/>
<dbReference type="SMART" id="SM00239">
    <property type="entry name" value="C2"/>
    <property type="match status" value="1"/>
</dbReference>
<dbReference type="CDD" id="cd08681">
    <property type="entry name" value="C2_fungal_Inn1p-like"/>
    <property type="match status" value="1"/>
</dbReference>
<keyword evidence="4" id="KW-1185">Reference proteome</keyword>